<protein>
    <submittedName>
        <fullName evidence="1">RCG24934, isoform CRA_c</fullName>
    </submittedName>
</protein>
<name>A6KLR7_RAT</name>
<dbReference type="AlphaFoldDB" id="A6KLR7"/>
<accession>A6KLR7</accession>
<evidence type="ECO:0000313" key="1">
    <source>
        <dbReference type="EMBL" id="EDL75013.1"/>
    </source>
</evidence>
<gene>
    <name evidence="1" type="ORF">rCG_24934</name>
</gene>
<sequence length="47" mass="5325">MISPQLCPPQMDVQTLLVRQCVLLFTDCSKRQNATPSGKGGFFWLRL</sequence>
<evidence type="ECO:0000313" key="2">
    <source>
        <dbReference type="Proteomes" id="UP000234681"/>
    </source>
</evidence>
<dbReference type="EMBL" id="CH474065">
    <property type="protein sequence ID" value="EDL75013.1"/>
    <property type="molecule type" value="Genomic_DNA"/>
</dbReference>
<organism evidence="1 2">
    <name type="scientific">Rattus norvegicus</name>
    <name type="common">Rat</name>
    <dbReference type="NCBI Taxonomy" id="10116"/>
    <lineage>
        <taxon>Eukaryota</taxon>
        <taxon>Metazoa</taxon>
        <taxon>Chordata</taxon>
        <taxon>Craniata</taxon>
        <taxon>Vertebrata</taxon>
        <taxon>Euteleostomi</taxon>
        <taxon>Mammalia</taxon>
        <taxon>Eutheria</taxon>
        <taxon>Euarchontoglires</taxon>
        <taxon>Glires</taxon>
        <taxon>Rodentia</taxon>
        <taxon>Myomorpha</taxon>
        <taxon>Muroidea</taxon>
        <taxon>Muridae</taxon>
        <taxon>Murinae</taxon>
        <taxon>Rattus</taxon>
    </lineage>
</organism>
<reference evidence="2" key="1">
    <citation type="submission" date="2005-09" db="EMBL/GenBank/DDBJ databases">
        <authorList>
            <person name="Mural R.J."/>
            <person name="Li P.W."/>
            <person name="Adams M.D."/>
            <person name="Amanatides P.G."/>
            <person name="Baden-Tillson H."/>
            <person name="Barnstead M."/>
            <person name="Chin S.H."/>
            <person name="Dew I."/>
            <person name="Evans C.A."/>
            <person name="Ferriera S."/>
            <person name="Flanigan M."/>
            <person name="Fosler C."/>
            <person name="Glodek A."/>
            <person name="Gu Z."/>
            <person name="Holt R.A."/>
            <person name="Jennings D."/>
            <person name="Kraft C.L."/>
            <person name="Lu F."/>
            <person name="Nguyen T."/>
            <person name="Nusskern D.R."/>
            <person name="Pfannkoch C.M."/>
            <person name="Sitter C."/>
            <person name="Sutton G.G."/>
            <person name="Venter J.C."/>
            <person name="Wang Z."/>
            <person name="Woodage T."/>
            <person name="Zheng X.H."/>
            <person name="Zhong F."/>
        </authorList>
    </citation>
    <scope>NUCLEOTIDE SEQUENCE [LARGE SCALE GENOMIC DNA]</scope>
    <source>
        <strain>BN</strain>
        <strain evidence="2">Sprague-Dawley</strain>
    </source>
</reference>
<dbReference type="Proteomes" id="UP000234681">
    <property type="component" value="Chromosome 18"/>
</dbReference>
<proteinExistence type="predicted"/>